<dbReference type="InterPro" id="IPR005506">
    <property type="entry name" value="DUF312_ALF"/>
</dbReference>
<keyword evidence="2" id="KW-0732">Signal</keyword>
<dbReference type="EMBL" id="WIXO01000001">
    <property type="protein sequence ID" value="MTE18810.1"/>
    <property type="molecule type" value="Genomic_DNA"/>
</dbReference>
<feature type="region of interest" description="Disordered" evidence="1">
    <location>
        <begin position="32"/>
        <end position="55"/>
    </location>
</feature>
<accession>A0A6G2B974</accession>
<reference evidence="3 4" key="1">
    <citation type="submission" date="2019-11" db="EMBL/GenBank/DDBJ databases">
        <authorList>
            <person name="Yuan L."/>
        </authorList>
    </citation>
    <scope>NUCLEOTIDE SEQUENCE [LARGE SCALE GENOMIC DNA]</scope>
    <source>
        <strain evidence="3 4">TRM43335</strain>
    </source>
</reference>
<keyword evidence="4" id="KW-1185">Reference proteome</keyword>
<dbReference type="Proteomes" id="UP000473014">
    <property type="component" value="Unassembled WGS sequence"/>
</dbReference>
<evidence type="ECO:0000256" key="1">
    <source>
        <dbReference type="SAM" id="MobiDB-lite"/>
    </source>
</evidence>
<name>A0A6G2B974_9ACTN</name>
<feature type="compositionally biased region" description="Low complexity" evidence="1">
    <location>
        <begin position="32"/>
        <end position="47"/>
    </location>
</feature>
<protein>
    <submittedName>
        <fullName evidence="3">Uncharacterized protein</fullName>
    </submittedName>
</protein>
<sequence>MKPSRAALLVAATALTPALLLTTPAFAADPAAAPTTATATTTTATTASEKPVDEMSEEELRAAILRILADEDSGKGVAREANEALDGTVEDMREFLKTGYRLAQAEDDRVAIARILYQAQQNGDKAVIREANKALDDGSPEAARAFLETGYRLAQAEDDRVAIARILYQAQQNGDKAVIREANKALDDGSPEAARAFLETGYRLAQAEDDRVAIARILADPTISDALREAAEEVIDGTPEELRYFLETGRYEVDA</sequence>
<evidence type="ECO:0000313" key="3">
    <source>
        <dbReference type="EMBL" id="MTE18810.1"/>
    </source>
</evidence>
<feature type="chain" id="PRO_5026305401" evidence="2">
    <location>
        <begin position="28"/>
        <end position="255"/>
    </location>
</feature>
<dbReference type="OrthoDB" id="3386003at2"/>
<feature type="signal peptide" evidence="2">
    <location>
        <begin position="1"/>
        <end position="27"/>
    </location>
</feature>
<evidence type="ECO:0000256" key="2">
    <source>
        <dbReference type="SAM" id="SignalP"/>
    </source>
</evidence>
<proteinExistence type="predicted"/>
<gene>
    <name evidence="3" type="ORF">F0L17_06605</name>
</gene>
<comment type="caution">
    <text evidence="3">The sequence shown here is derived from an EMBL/GenBank/DDBJ whole genome shotgun (WGS) entry which is preliminary data.</text>
</comment>
<organism evidence="3 4">
    <name type="scientific">Streptomyces taklimakanensis</name>
    <dbReference type="NCBI Taxonomy" id="2569853"/>
    <lineage>
        <taxon>Bacteria</taxon>
        <taxon>Bacillati</taxon>
        <taxon>Actinomycetota</taxon>
        <taxon>Actinomycetes</taxon>
        <taxon>Kitasatosporales</taxon>
        <taxon>Streptomycetaceae</taxon>
        <taxon>Streptomyces</taxon>
    </lineage>
</organism>
<dbReference type="Pfam" id="PF03752">
    <property type="entry name" value="ALF"/>
    <property type="match status" value="4"/>
</dbReference>
<evidence type="ECO:0000313" key="4">
    <source>
        <dbReference type="Proteomes" id="UP000473014"/>
    </source>
</evidence>
<dbReference type="AlphaFoldDB" id="A0A6G2B974"/>
<dbReference type="RefSeq" id="WP_155070335.1">
    <property type="nucleotide sequence ID" value="NZ_WIXO01000001.1"/>
</dbReference>